<dbReference type="Gene3D" id="1.10.30.10">
    <property type="entry name" value="High mobility group box domain"/>
    <property type="match status" value="1"/>
</dbReference>
<feature type="domain" description="HMG box" evidence="3">
    <location>
        <begin position="224"/>
        <end position="260"/>
    </location>
</feature>
<keyword evidence="5" id="KW-1185">Reference proteome</keyword>
<dbReference type="InterPro" id="IPR009071">
    <property type="entry name" value="HMG_box_dom"/>
</dbReference>
<name>A0ABU6X493_9FABA</name>
<accession>A0ABU6X493</accession>
<evidence type="ECO:0000256" key="2">
    <source>
        <dbReference type="SAM" id="SignalP"/>
    </source>
</evidence>
<feature type="DNA-binding region" description="HMG box" evidence="1">
    <location>
        <begin position="224"/>
        <end position="260"/>
    </location>
</feature>
<evidence type="ECO:0000313" key="5">
    <source>
        <dbReference type="Proteomes" id="UP001341840"/>
    </source>
</evidence>
<feature type="signal peptide" evidence="2">
    <location>
        <begin position="1"/>
        <end position="17"/>
    </location>
</feature>
<evidence type="ECO:0000259" key="3">
    <source>
        <dbReference type="PROSITE" id="PS50118"/>
    </source>
</evidence>
<dbReference type="PANTHER" id="PTHR46912:SF1">
    <property type="entry name" value="HIGH MOBILITY GROUP B PROTEIN 13"/>
    <property type="match status" value="1"/>
</dbReference>
<reference evidence="4 5" key="1">
    <citation type="journal article" date="2023" name="Plants (Basel)">
        <title>Bridging the Gap: Combining Genomics and Transcriptomics Approaches to Understand Stylosanthes scabra, an Orphan Legume from the Brazilian Caatinga.</title>
        <authorList>
            <person name="Ferreira-Neto J.R.C."/>
            <person name="da Silva M.D."/>
            <person name="Binneck E."/>
            <person name="de Melo N.F."/>
            <person name="da Silva R.H."/>
            <person name="de Melo A.L.T.M."/>
            <person name="Pandolfi V."/>
            <person name="Bustamante F.O."/>
            <person name="Brasileiro-Vidal A.C."/>
            <person name="Benko-Iseppon A.M."/>
        </authorList>
    </citation>
    <scope>NUCLEOTIDE SEQUENCE [LARGE SCALE GENOMIC DNA]</scope>
    <source>
        <tissue evidence="4">Leaves</tissue>
    </source>
</reference>
<dbReference type="PANTHER" id="PTHR46912">
    <property type="entry name" value="HIGH MOBILITY GROUP B PROTEIN 13"/>
    <property type="match status" value="1"/>
</dbReference>
<dbReference type="Pfam" id="PF00505">
    <property type="entry name" value="HMG_box"/>
    <property type="match status" value="1"/>
</dbReference>
<protein>
    <recommendedName>
        <fullName evidence="3">HMG box domain-containing protein</fullName>
    </recommendedName>
</protein>
<proteinExistence type="predicted"/>
<evidence type="ECO:0000313" key="4">
    <source>
        <dbReference type="EMBL" id="MED6191758.1"/>
    </source>
</evidence>
<dbReference type="SUPFAM" id="SSF47095">
    <property type="entry name" value="HMG-box"/>
    <property type="match status" value="1"/>
</dbReference>
<evidence type="ECO:0000256" key="1">
    <source>
        <dbReference type="PROSITE-ProRule" id="PRU00267"/>
    </source>
</evidence>
<dbReference type="InterPro" id="IPR044601">
    <property type="entry name" value="HMGB6/HMGB13"/>
</dbReference>
<organism evidence="4 5">
    <name type="scientific">Stylosanthes scabra</name>
    <dbReference type="NCBI Taxonomy" id="79078"/>
    <lineage>
        <taxon>Eukaryota</taxon>
        <taxon>Viridiplantae</taxon>
        <taxon>Streptophyta</taxon>
        <taxon>Embryophyta</taxon>
        <taxon>Tracheophyta</taxon>
        <taxon>Spermatophyta</taxon>
        <taxon>Magnoliopsida</taxon>
        <taxon>eudicotyledons</taxon>
        <taxon>Gunneridae</taxon>
        <taxon>Pentapetalae</taxon>
        <taxon>rosids</taxon>
        <taxon>fabids</taxon>
        <taxon>Fabales</taxon>
        <taxon>Fabaceae</taxon>
        <taxon>Papilionoideae</taxon>
        <taxon>50 kb inversion clade</taxon>
        <taxon>dalbergioids sensu lato</taxon>
        <taxon>Dalbergieae</taxon>
        <taxon>Pterocarpus clade</taxon>
        <taxon>Stylosanthes</taxon>
    </lineage>
</organism>
<sequence length="260" mass="29245">MLLSSGNLVLVMQQLFAGIANVIFQLVTPTSESFHLLWQLKLMLQEKRKHSELFEHEQTVKELTRGCFIWLPREVNSVADEAKLVAATPSLRASICVFVRVPGEGSGKCSACHHHTPRLLSYIVTSPSLRPSSLRSRRRRLEARSHPIAVPASVVICRFDWCLPFRPLPTIVRSHQPFSLVLVEARRSPPVTGNVSVSLPSLRFSLTHSQRSLLISFIGITTTETIKKTNPKAEFKEISNMLGAKWKTVSAKEKKPYKDK</sequence>
<dbReference type="PROSITE" id="PS50118">
    <property type="entry name" value="HMG_BOX_2"/>
    <property type="match status" value="1"/>
</dbReference>
<keyword evidence="1" id="KW-0539">Nucleus</keyword>
<dbReference type="EMBL" id="JASCZI010211455">
    <property type="protein sequence ID" value="MED6191758.1"/>
    <property type="molecule type" value="Genomic_DNA"/>
</dbReference>
<comment type="caution">
    <text evidence="4">The sequence shown here is derived from an EMBL/GenBank/DDBJ whole genome shotgun (WGS) entry which is preliminary data.</text>
</comment>
<dbReference type="Proteomes" id="UP001341840">
    <property type="component" value="Unassembled WGS sequence"/>
</dbReference>
<keyword evidence="2" id="KW-0732">Signal</keyword>
<gene>
    <name evidence="4" type="ORF">PIB30_003561</name>
</gene>
<keyword evidence="1" id="KW-0238">DNA-binding</keyword>
<feature type="chain" id="PRO_5045765610" description="HMG box domain-containing protein" evidence="2">
    <location>
        <begin position="18"/>
        <end position="260"/>
    </location>
</feature>
<dbReference type="InterPro" id="IPR036910">
    <property type="entry name" value="HMG_box_dom_sf"/>
</dbReference>